<evidence type="ECO:0000313" key="6">
    <source>
        <dbReference type="Proteomes" id="UP001281003"/>
    </source>
</evidence>
<evidence type="ECO:0000256" key="2">
    <source>
        <dbReference type="ARBA" id="ARBA00022857"/>
    </source>
</evidence>
<keyword evidence="6" id="KW-1185">Reference proteome</keyword>
<protein>
    <recommendedName>
        <fullName evidence="7">NAD(P)-binding protein</fullName>
    </recommendedName>
</protein>
<reference evidence="5" key="2">
    <citation type="submission" date="2023-07" db="EMBL/GenBank/DDBJ databases">
        <authorList>
            <consortium name="Lawrence Berkeley National Laboratory"/>
            <person name="Haridas S."/>
            <person name="Hensen N."/>
            <person name="Bonometti L."/>
            <person name="Westerberg I."/>
            <person name="Brannstrom I.O."/>
            <person name="Guillou S."/>
            <person name="Cros-Aarteil S."/>
            <person name="Calhoun S."/>
            <person name="Kuo A."/>
            <person name="Mondo S."/>
            <person name="Pangilinan J."/>
            <person name="Riley R."/>
            <person name="LaButti K."/>
            <person name="Andreopoulos B."/>
            <person name="Lipzen A."/>
            <person name="Chen C."/>
            <person name="Yanf M."/>
            <person name="Daum C."/>
            <person name="Ng V."/>
            <person name="Clum A."/>
            <person name="Steindorff A."/>
            <person name="Ohm R."/>
            <person name="Martin F."/>
            <person name="Silar P."/>
            <person name="Natvig D."/>
            <person name="Lalanne C."/>
            <person name="Gautier V."/>
            <person name="Ament-velasquez S.L."/>
            <person name="Kruys A."/>
            <person name="Hutchinson M.I."/>
            <person name="Powell A.J."/>
            <person name="Barry K."/>
            <person name="Miller A.N."/>
            <person name="Grigoriev I.V."/>
            <person name="Debuchy R."/>
            <person name="Gladieux P."/>
            <person name="Thoren M.H."/>
            <person name="Johannesson H."/>
        </authorList>
    </citation>
    <scope>NUCLEOTIDE SEQUENCE</scope>
    <source>
        <strain evidence="5">FGSC 1904</strain>
    </source>
</reference>
<comment type="similarity">
    <text evidence="1">Belongs to the short-chain dehydrogenases/reductases (SDR) family.</text>
</comment>
<evidence type="ECO:0000256" key="3">
    <source>
        <dbReference type="ARBA" id="ARBA00023002"/>
    </source>
</evidence>
<feature type="region of interest" description="Disordered" evidence="4">
    <location>
        <begin position="212"/>
        <end position="250"/>
    </location>
</feature>
<keyword evidence="2" id="KW-0521">NADP</keyword>
<dbReference type="AlphaFoldDB" id="A0AAE0P9N5"/>
<accession>A0AAE0P9N5</accession>
<gene>
    <name evidence="5" type="ORF">B0T20DRAFT_455714</name>
</gene>
<dbReference type="SUPFAM" id="SSF51735">
    <property type="entry name" value="NAD(P)-binding Rossmann-fold domains"/>
    <property type="match status" value="2"/>
</dbReference>
<dbReference type="GO" id="GO:0016020">
    <property type="term" value="C:membrane"/>
    <property type="evidence" value="ECO:0007669"/>
    <property type="project" value="TreeGrafter"/>
</dbReference>
<dbReference type="InterPro" id="IPR002347">
    <property type="entry name" value="SDR_fam"/>
</dbReference>
<dbReference type="Gene3D" id="3.40.50.720">
    <property type="entry name" value="NAD(P)-binding Rossmann-like Domain"/>
    <property type="match status" value="1"/>
</dbReference>
<dbReference type="Proteomes" id="UP001281003">
    <property type="component" value="Unassembled WGS sequence"/>
</dbReference>
<dbReference type="GO" id="GO:0016491">
    <property type="term" value="F:oxidoreductase activity"/>
    <property type="evidence" value="ECO:0007669"/>
    <property type="project" value="UniProtKB-KW"/>
</dbReference>
<dbReference type="InterPro" id="IPR036291">
    <property type="entry name" value="NAD(P)-bd_dom_sf"/>
</dbReference>
<evidence type="ECO:0000313" key="5">
    <source>
        <dbReference type="EMBL" id="KAK3395921.1"/>
    </source>
</evidence>
<feature type="compositionally biased region" description="Basic and acidic residues" evidence="4">
    <location>
        <begin position="212"/>
        <end position="230"/>
    </location>
</feature>
<evidence type="ECO:0008006" key="7">
    <source>
        <dbReference type="Google" id="ProtNLM"/>
    </source>
</evidence>
<dbReference type="EMBL" id="JAUTDP010000010">
    <property type="protein sequence ID" value="KAK3395921.1"/>
    <property type="molecule type" value="Genomic_DNA"/>
</dbReference>
<proteinExistence type="inferred from homology"/>
<evidence type="ECO:0000256" key="1">
    <source>
        <dbReference type="ARBA" id="ARBA00006484"/>
    </source>
</evidence>
<keyword evidence="3" id="KW-0560">Oxidoreductase</keyword>
<dbReference type="PANTHER" id="PTHR43490:SF99">
    <property type="entry name" value="SHORT-CHAIN DEHYDROGENASE_REDUCTASE"/>
    <property type="match status" value="1"/>
</dbReference>
<dbReference type="Pfam" id="PF00106">
    <property type="entry name" value="adh_short"/>
    <property type="match status" value="1"/>
</dbReference>
<dbReference type="PRINTS" id="PR00081">
    <property type="entry name" value="GDHRDH"/>
</dbReference>
<comment type="caution">
    <text evidence="5">The sequence shown here is derived from an EMBL/GenBank/DDBJ whole genome shotgun (WGS) entry which is preliminary data.</text>
</comment>
<organism evidence="5 6">
    <name type="scientific">Sordaria brevicollis</name>
    <dbReference type="NCBI Taxonomy" id="83679"/>
    <lineage>
        <taxon>Eukaryota</taxon>
        <taxon>Fungi</taxon>
        <taxon>Dikarya</taxon>
        <taxon>Ascomycota</taxon>
        <taxon>Pezizomycotina</taxon>
        <taxon>Sordariomycetes</taxon>
        <taxon>Sordariomycetidae</taxon>
        <taxon>Sordariales</taxon>
        <taxon>Sordariaceae</taxon>
        <taxon>Sordaria</taxon>
    </lineage>
</organism>
<reference evidence="5" key="1">
    <citation type="journal article" date="2023" name="Mol. Phylogenet. Evol.">
        <title>Genome-scale phylogeny and comparative genomics of the fungal order Sordariales.</title>
        <authorList>
            <person name="Hensen N."/>
            <person name="Bonometti L."/>
            <person name="Westerberg I."/>
            <person name="Brannstrom I.O."/>
            <person name="Guillou S."/>
            <person name="Cros-Aarteil S."/>
            <person name="Calhoun S."/>
            <person name="Haridas S."/>
            <person name="Kuo A."/>
            <person name="Mondo S."/>
            <person name="Pangilinan J."/>
            <person name="Riley R."/>
            <person name="LaButti K."/>
            <person name="Andreopoulos B."/>
            <person name="Lipzen A."/>
            <person name="Chen C."/>
            <person name="Yan M."/>
            <person name="Daum C."/>
            <person name="Ng V."/>
            <person name="Clum A."/>
            <person name="Steindorff A."/>
            <person name="Ohm R.A."/>
            <person name="Martin F."/>
            <person name="Silar P."/>
            <person name="Natvig D.O."/>
            <person name="Lalanne C."/>
            <person name="Gautier V."/>
            <person name="Ament-Velasquez S.L."/>
            <person name="Kruys A."/>
            <person name="Hutchinson M.I."/>
            <person name="Powell A.J."/>
            <person name="Barry K."/>
            <person name="Miller A.N."/>
            <person name="Grigoriev I.V."/>
            <person name="Debuchy R."/>
            <person name="Gladieux P."/>
            <person name="Hiltunen Thoren M."/>
            <person name="Johannesson H."/>
        </authorList>
    </citation>
    <scope>NUCLEOTIDE SEQUENCE</scope>
    <source>
        <strain evidence="5">FGSC 1904</strain>
    </source>
</reference>
<dbReference type="PANTHER" id="PTHR43490">
    <property type="entry name" value="(+)-NEOMENTHOL DEHYDROGENASE"/>
    <property type="match status" value="1"/>
</dbReference>
<sequence length="306" mass="32780">MATFAPDPKAIVLITGANRGIGFEIAKHLATSPSKSYHIILSGRHLSAVESAVTTLKSLPNLHPSTTLEALPLDLGSDTSLSSAASHISSKHGHLDILVHNAAISHSSLSTHTADPHAPERARENWHTIFDTNLIGPALLTDELLPLLSASPLPERKIIFVSSGLGSITHSFREAEAGRLDLTGIAGKFTEYSSSKAALNLYARHLALRLQHSEEQEAEKDDAAEKRGEGEMEGGSAMGDGKGEGGKGKSGKWKVNVVCPGYTKTNLNNYRGTQEPREAAEVVVKVVEEEGGETGRFRDRRGEVSW</sequence>
<name>A0AAE0P9N5_SORBR</name>
<evidence type="ECO:0000256" key="4">
    <source>
        <dbReference type="SAM" id="MobiDB-lite"/>
    </source>
</evidence>